<sequence>MKKTFITSLSFAALAISGAANAHFQLVYTPDVIVEQPTEIDMKLVFGHPMDNGHVMDMDKPEQFFVQFKDKRIDLMGKLKQIRWAGPENTAKAYHADYKVKRNGDYVFAVVPAPYYEKGEDIYIQQITKSYVNKGGLPTGWEQPLELATEIIPLNKPYQVFAGGTFTGQLLSEGKPAAGVECEIEFINTDIDMKDNAFGKKTYREAPETAIVAITDQDGEFTFGIPKAGVWGFACLGSGPVTEHKGKEMSQDAVIWVNAQEL</sequence>
<dbReference type="EMBL" id="PYMC01000011">
    <property type="protein sequence ID" value="PSW04000.1"/>
    <property type="molecule type" value="Genomic_DNA"/>
</dbReference>
<protein>
    <submittedName>
        <fullName evidence="2">DUF4198 domain-containing protein</fullName>
    </submittedName>
</protein>
<dbReference type="RefSeq" id="WP_107284171.1">
    <property type="nucleotide sequence ID" value="NZ_PYMC01000011.1"/>
</dbReference>
<keyword evidence="1" id="KW-0732">Signal</keyword>
<dbReference type="Proteomes" id="UP000240904">
    <property type="component" value="Unassembled WGS sequence"/>
</dbReference>
<accession>A0A2T3MVP5</accession>
<keyword evidence="3" id="KW-1185">Reference proteome</keyword>
<dbReference type="AlphaFoldDB" id="A0A2T3MVP5"/>
<evidence type="ECO:0000313" key="3">
    <source>
        <dbReference type="Proteomes" id="UP000240904"/>
    </source>
</evidence>
<evidence type="ECO:0000313" key="2">
    <source>
        <dbReference type="EMBL" id="PSW04000.1"/>
    </source>
</evidence>
<comment type="caution">
    <text evidence="2">The sequence shown here is derived from an EMBL/GenBank/DDBJ whole genome shotgun (WGS) entry which is preliminary data.</text>
</comment>
<feature type="chain" id="PRO_5015755419" evidence="1">
    <location>
        <begin position="23"/>
        <end position="262"/>
    </location>
</feature>
<reference evidence="2 3" key="1">
    <citation type="submission" date="2018-03" db="EMBL/GenBank/DDBJ databases">
        <title>Whole genome sequencing of Histamine producing bacteria.</title>
        <authorList>
            <person name="Butler K."/>
        </authorList>
    </citation>
    <scope>NUCLEOTIDE SEQUENCE [LARGE SCALE GENOMIC DNA]</scope>
    <source>
        <strain evidence="2 3">DSM 16190</strain>
    </source>
</reference>
<proteinExistence type="predicted"/>
<gene>
    <name evidence="2" type="ORF">C9I89_15080</name>
</gene>
<feature type="signal peptide" evidence="1">
    <location>
        <begin position="1"/>
        <end position="22"/>
    </location>
</feature>
<name>A0A2T3MVP5_9GAMM</name>
<dbReference type="OrthoDB" id="9780723at2"/>
<dbReference type="InterPro" id="IPR019613">
    <property type="entry name" value="DUF4198"/>
</dbReference>
<dbReference type="Pfam" id="PF10670">
    <property type="entry name" value="DUF4198"/>
    <property type="match status" value="1"/>
</dbReference>
<organism evidence="2 3">
    <name type="scientific">Photobacterium lipolyticum</name>
    <dbReference type="NCBI Taxonomy" id="266810"/>
    <lineage>
        <taxon>Bacteria</taxon>
        <taxon>Pseudomonadati</taxon>
        <taxon>Pseudomonadota</taxon>
        <taxon>Gammaproteobacteria</taxon>
        <taxon>Vibrionales</taxon>
        <taxon>Vibrionaceae</taxon>
        <taxon>Photobacterium</taxon>
    </lineage>
</organism>
<evidence type="ECO:0000256" key="1">
    <source>
        <dbReference type="SAM" id="SignalP"/>
    </source>
</evidence>